<dbReference type="PANTHER" id="PTHR10578:SF148">
    <property type="entry name" value="L-LACTATE DEHYDROGENASE (CYTOCHROME)"/>
    <property type="match status" value="1"/>
</dbReference>
<dbReference type="AlphaFoldDB" id="A0A0D2IKU6"/>
<evidence type="ECO:0000313" key="10">
    <source>
        <dbReference type="EMBL" id="KIX03826.1"/>
    </source>
</evidence>
<sequence>MTLPCSRHWTNRADVRQHSTRQSCWLIISNVVYDVTDFVDLHPGGSSIIMKYAGRDATKAYESIHPADTLAKHLTSRQNLGPIAAEASSSVHRPPKPGNRELKAVKAAVPKQKMVKLSLIINIADFESAASRKLPPGSFAFFKSGADDEDAVNWNRDSWRAIRFRPRVLRPAEKIDTSCTILGTRFAAPFFICPAGGGKLAHPEGDVLLTRAAGRHDILHWVCNNSSCTQQAMAEARLPNQTTYWQIYAMADLVVTEREIKRAIELGYRGFALTVDAIRAGKRERDLRTRLSEAEEIEEGRGEEESEGFAKEPAVTRPPVWSSFDWVSAVGWLRRLTDLPIAIKGIQCWEDAALCMHYGVHPWISNHGGRQLDGAPSSAETLIEIRKHCPEVLDKCEVIVDGGIYRGSEIVKAIALGAKGVGLGRAFLYSLVFGEAGVSKAIRILNHELETTMALLGVTSLDQLNSSYVRVVPA</sequence>
<feature type="compositionally biased region" description="Acidic residues" evidence="7">
    <location>
        <begin position="294"/>
        <end position="307"/>
    </location>
</feature>
<evidence type="ECO:0000259" key="8">
    <source>
        <dbReference type="PROSITE" id="PS50255"/>
    </source>
</evidence>
<name>A0A0D2IKU6_9EURO</name>
<dbReference type="GO" id="GO:0020037">
    <property type="term" value="F:heme binding"/>
    <property type="evidence" value="ECO:0007669"/>
    <property type="project" value="UniProtKB-UniRule"/>
</dbReference>
<keyword evidence="3 6" id="KW-0479">Metal-binding</keyword>
<keyword evidence="5 6" id="KW-0408">Iron</keyword>
<dbReference type="SUPFAM" id="SSF55856">
    <property type="entry name" value="Cytochrome b5-like heme/steroid binding domain"/>
    <property type="match status" value="1"/>
</dbReference>
<gene>
    <name evidence="10" type="ORF">Z518_07379</name>
</gene>
<dbReference type="PRINTS" id="PR00363">
    <property type="entry name" value="CYTOCHROMEB5"/>
</dbReference>
<dbReference type="PANTHER" id="PTHR10578">
    <property type="entry name" value="S -2-HYDROXY-ACID OXIDASE-RELATED"/>
    <property type="match status" value="1"/>
</dbReference>
<comment type="similarity">
    <text evidence="6">Belongs to the cytochrome b5 family.</text>
</comment>
<dbReference type="STRING" id="1442369.A0A0D2IKU6"/>
<evidence type="ECO:0000256" key="7">
    <source>
        <dbReference type="SAM" id="MobiDB-lite"/>
    </source>
</evidence>
<accession>A0A0D2IKU6</accession>
<dbReference type="InterPro" id="IPR008259">
    <property type="entry name" value="FMN_hydac_DH_AS"/>
</dbReference>
<dbReference type="Pfam" id="PF01070">
    <property type="entry name" value="FMN_dh"/>
    <property type="match status" value="1"/>
</dbReference>
<dbReference type="PROSITE" id="PS50255">
    <property type="entry name" value="CYTOCHROME_B5_2"/>
    <property type="match status" value="1"/>
</dbReference>
<dbReference type="InterPro" id="IPR001199">
    <property type="entry name" value="Cyt_B5-like_heme/steroid-bd"/>
</dbReference>
<dbReference type="PROSITE" id="PS00557">
    <property type="entry name" value="FMN_HYDROXY_ACID_DH_1"/>
    <property type="match status" value="1"/>
</dbReference>
<dbReference type="InterPro" id="IPR013785">
    <property type="entry name" value="Aldolase_TIM"/>
</dbReference>
<evidence type="ECO:0000256" key="4">
    <source>
        <dbReference type="ARBA" id="ARBA00023002"/>
    </source>
</evidence>
<dbReference type="HOGENOM" id="CLU_020639_1_1_1"/>
<dbReference type="GO" id="GO:0016491">
    <property type="term" value="F:oxidoreductase activity"/>
    <property type="evidence" value="ECO:0007669"/>
    <property type="project" value="UniProtKB-KW"/>
</dbReference>
<dbReference type="InterPro" id="IPR036400">
    <property type="entry name" value="Cyt_B5-like_heme/steroid_sf"/>
</dbReference>
<organism evidence="10 11">
    <name type="scientific">Rhinocladiella mackenziei CBS 650.93</name>
    <dbReference type="NCBI Taxonomy" id="1442369"/>
    <lineage>
        <taxon>Eukaryota</taxon>
        <taxon>Fungi</taxon>
        <taxon>Dikarya</taxon>
        <taxon>Ascomycota</taxon>
        <taxon>Pezizomycotina</taxon>
        <taxon>Eurotiomycetes</taxon>
        <taxon>Chaetothyriomycetidae</taxon>
        <taxon>Chaetothyriales</taxon>
        <taxon>Herpotrichiellaceae</taxon>
        <taxon>Rhinocladiella</taxon>
    </lineage>
</organism>
<proteinExistence type="inferred from homology"/>
<keyword evidence="11" id="KW-1185">Reference proteome</keyword>
<evidence type="ECO:0000313" key="11">
    <source>
        <dbReference type="Proteomes" id="UP000053617"/>
    </source>
</evidence>
<dbReference type="Proteomes" id="UP000053617">
    <property type="component" value="Unassembled WGS sequence"/>
</dbReference>
<dbReference type="Gene3D" id="3.10.120.10">
    <property type="entry name" value="Cytochrome b5-like heme/steroid binding domain"/>
    <property type="match status" value="1"/>
</dbReference>
<dbReference type="Pfam" id="PF00173">
    <property type="entry name" value="Cyt-b5"/>
    <property type="match status" value="1"/>
</dbReference>
<reference evidence="10 11" key="1">
    <citation type="submission" date="2015-01" db="EMBL/GenBank/DDBJ databases">
        <title>The Genome Sequence of Rhinocladiella mackenzie CBS 650.93.</title>
        <authorList>
            <consortium name="The Broad Institute Genomics Platform"/>
            <person name="Cuomo C."/>
            <person name="de Hoog S."/>
            <person name="Gorbushina A."/>
            <person name="Stielow B."/>
            <person name="Teixiera M."/>
            <person name="Abouelleil A."/>
            <person name="Chapman S.B."/>
            <person name="Priest M."/>
            <person name="Young S.K."/>
            <person name="Wortman J."/>
            <person name="Nusbaum C."/>
            <person name="Birren B."/>
        </authorList>
    </citation>
    <scope>NUCLEOTIDE SEQUENCE [LARGE SCALE GENOMIC DNA]</scope>
    <source>
        <strain evidence="10 11">CBS 650.93</strain>
    </source>
</reference>
<dbReference type="EMBL" id="KN847479">
    <property type="protein sequence ID" value="KIX03826.1"/>
    <property type="molecule type" value="Genomic_DNA"/>
</dbReference>
<keyword evidence="4" id="KW-0560">Oxidoreductase</keyword>
<evidence type="ECO:0000256" key="3">
    <source>
        <dbReference type="ARBA" id="ARBA00022723"/>
    </source>
</evidence>
<evidence type="ECO:0000256" key="6">
    <source>
        <dbReference type="RuleBase" id="RU362121"/>
    </source>
</evidence>
<dbReference type="InterPro" id="IPR000262">
    <property type="entry name" value="FMN-dep_DH"/>
</dbReference>
<comment type="cofactor">
    <cofactor evidence="1">
        <name>FMN</name>
        <dbReference type="ChEBI" id="CHEBI:58210"/>
    </cofactor>
</comment>
<evidence type="ECO:0000256" key="5">
    <source>
        <dbReference type="ARBA" id="ARBA00023004"/>
    </source>
</evidence>
<evidence type="ECO:0008006" key="12">
    <source>
        <dbReference type="Google" id="ProtNLM"/>
    </source>
</evidence>
<keyword evidence="2 6" id="KW-0349">Heme</keyword>
<dbReference type="InterPro" id="IPR018506">
    <property type="entry name" value="Cyt_B5_heme-BS"/>
</dbReference>
<dbReference type="PROSITE" id="PS00191">
    <property type="entry name" value="CYTOCHROME_B5_1"/>
    <property type="match status" value="1"/>
</dbReference>
<dbReference type="Gene3D" id="3.20.20.70">
    <property type="entry name" value="Aldolase class I"/>
    <property type="match status" value="1"/>
</dbReference>
<evidence type="ECO:0000256" key="2">
    <source>
        <dbReference type="ARBA" id="ARBA00022617"/>
    </source>
</evidence>
<dbReference type="InterPro" id="IPR037396">
    <property type="entry name" value="FMN_HAD"/>
</dbReference>
<dbReference type="SUPFAM" id="SSF51395">
    <property type="entry name" value="FMN-linked oxidoreductases"/>
    <property type="match status" value="1"/>
</dbReference>
<evidence type="ECO:0000259" key="9">
    <source>
        <dbReference type="PROSITE" id="PS51349"/>
    </source>
</evidence>
<feature type="domain" description="FMN hydroxy acid dehydrogenase" evidence="9">
    <location>
        <begin position="115"/>
        <end position="474"/>
    </location>
</feature>
<dbReference type="VEuPathDB" id="FungiDB:Z518_07379"/>
<feature type="region of interest" description="Disordered" evidence="7">
    <location>
        <begin position="291"/>
        <end position="314"/>
    </location>
</feature>
<dbReference type="OrthoDB" id="1925334at2759"/>
<evidence type="ECO:0000256" key="1">
    <source>
        <dbReference type="ARBA" id="ARBA00001917"/>
    </source>
</evidence>
<feature type="domain" description="Cytochrome b5 heme-binding" evidence="8">
    <location>
        <begin position="7"/>
        <end position="84"/>
    </location>
</feature>
<dbReference type="GeneID" id="25295450"/>
<protein>
    <recommendedName>
        <fullName evidence="12">L-lactate dehydrogenase</fullName>
    </recommendedName>
</protein>
<dbReference type="PROSITE" id="PS51349">
    <property type="entry name" value="FMN_HYDROXY_ACID_DH_2"/>
    <property type="match status" value="1"/>
</dbReference>
<dbReference type="SMART" id="SM01117">
    <property type="entry name" value="Cyt-b5"/>
    <property type="match status" value="1"/>
</dbReference>
<dbReference type="GO" id="GO:0046872">
    <property type="term" value="F:metal ion binding"/>
    <property type="evidence" value="ECO:0007669"/>
    <property type="project" value="UniProtKB-UniRule"/>
</dbReference>
<dbReference type="RefSeq" id="XP_013270962.1">
    <property type="nucleotide sequence ID" value="XM_013415508.1"/>
</dbReference>